<proteinExistence type="predicted"/>
<keyword evidence="3" id="KW-1185">Reference proteome</keyword>
<gene>
    <name evidence="2" type="ORF">ACFOET_20225</name>
</gene>
<dbReference type="EMBL" id="JBHRTA010000062">
    <property type="protein sequence ID" value="MFC3199958.1"/>
    <property type="molecule type" value="Genomic_DNA"/>
</dbReference>
<reference evidence="3" key="1">
    <citation type="journal article" date="2019" name="Int. J. Syst. Evol. Microbiol.">
        <title>The Global Catalogue of Microorganisms (GCM) 10K type strain sequencing project: providing services to taxonomists for standard genome sequencing and annotation.</title>
        <authorList>
            <consortium name="The Broad Institute Genomics Platform"/>
            <consortium name="The Broad Institute Genome Sequencing Center for Infectious Disease"/>
            <person name="Wu L."/>
            <person name="Ma J."/>
        </authorList>
    </citation>
    <scope>NUCLEOTIDE SEQUENCE [LARGE SCALE GENOMIC DNA]</scope>
    <source>
        <strain evidence="3">KCTC 52416</strain>
    </source>
</reference>
<feature type="region of interest" description="Disordered" evidence="1">
    <location>
        <begin position="43"/>
        <end position="67"/>
    </location>
</feature>
<sequence>MENRKSSGLFGRLFASKPQNCCSVQIEEIEDSAIDQEAIISEEAATVGESRKTSSDGPDKTTGCCSA</sequence>
<dbReference type="Proteomes" id="UP001595526">
    <property type="component" value="Unassembled WGS sequence"/>
</dbReference>
<evidence type="ECO:0008006" key="4">
    <source>
        <dbReference type="Google" id="ProtNLM"/>
    </source>
</evidence>
<name>A0ABV7JUN3_9SPHI</name>
<organism evidence="2 3">
    <name type="scientific">Parapedobacter deserti</name>
    <dbReference type="NCBI Taxonomy" id="1912957"/>
    <lineage>
        <taxon>Bacteria</taxon>
        <taxon>Pseudomonadati</taxon>
        <taxon>Bacteroidota</taxon>
        <taxon>Sphingobacteriia</taxon>
        <taxon>Sphingobacteriales</taxon>
        <taxon>Sphingobacteriaceae</taxon>
        <taxon>Parapedobacter</taxon>
    </lineage>
</organism>
<protein>
    <recommendedName>
        <fullName evidence="4">CCGSCS motif protein</fullName>
    </recommendedName>
</protein>
<accession>A0ABV7JUN3</accession>
<dbReference type="RefSeq" id="WP_379026085.1">
    <property type="nucleotide sequence ID" value="NZ_JBHRTA010000062.1"/>
</dbReference>
<comment type="caution">
    <text evidence="2">The sequence shown here is derived from an EMBL/GenBank/DDBJ whole genome shotgun (WGS) entry which is preliminary data.</text>
</comment>
<evidence type="ECO:0000256" key="1">
    <source>
        <dbReference type="SAM" id="MobiDB-lite"/>
    </source>
</evidence>
<feature type="compositionally biased region" description="Basic and acidic residues" evidence="1">
    <location>
        <begin position="49"/>
        <end position="59"/>
    </location>
</feature>
<evidence type="ECO:0000313" key="3">
    <source>
        <dbReference type="Proteomes" id="UP001595526"/>
    </source>
</evidence>
<evidence type="ECO:0000313" key="2">
    <source>
        <dbReference type="EMBL" id="MFC3199958.1"/>
    </source>
</evidence>